<accession>A0A0A3IDD5</accession>
<dbReference type="OrthoDB" id="1933051at2"/>
<evidence type="ECO:0000313" key="1">
    <source>
        <dbReference type="EMBL" id="KGR82744.1"/>
    </source>
</evidence>
<organism evidence="1 2">
    <name type="scientific">Lysinibacillus odysseyi 34hs-1 = NBRC 100172</name>
    <dbReference type="NCBI Taxonomy" id="1220589"/>
    <lineage>
        <taxon>Bacteria</taxon>
        <taxon>Bacillati</taxon>
        <taxon>Bacillota</taxon>
        <taxon>Bacilli</taxon>
        <taxon>Bacillales</taxon>
        <taxon>Bacillaceae</taxon>
        <taxon>Lysinibacillus</taxon>
    </lineage>
</organism>
<dbReference type="AlphaFoldDB" id="A0A0A3IDD5"/>
<sequence length="256" mass="30031">MKIRLLKEGYKKDELLYTAFKNGEVVDDLFFSEETMEIEEAPDFPIYMGKGSEIQKKADFLAAFQAIASSYVKVDRDIHLDERFWHSLLITKKRDYILEKYPQVLESYREFSNIVIKGFDWENYIYKCILAVEYIEDATELVLSKEQYYELIVDNLDIYNYIIKYSIFRNGEFLVKILTVIHNLGISELLKGKITDRPDLGKDERYGRRVIFELNKAYPVLMSPLLDIEALEEEFLKALGNYCDVSGIESQNKVVL</sequence>
<dbReference type="RefSeq" id="WP_036157198.1">
    <property type="nucleotide sequence ID" value="NZ_AVCX01000002.1"/>
</dbReference>
<dbReference type="Proteomes" id="UP000030437">
    <property type="component" value="Unassembled WGS sequence"/>
</dbReference>
<name>A0A0A3IDD5_9BACI</name>
<dbReference type="STRING" id="1220589.CD32_18005"/>
<evidence type="ECO:0000313" key="2">
    <source>
        <dbReference type="Proteomes" id="UP000030437"/>
    </source>
</evidence>
<dbReference type="eggNOG" id="ENOG502Z92W">
    <property type="taxonomic scope" value="Bacteria"/>
</dbReference>
<dbReference type="EMBL" id="JPVP01000059">
    <property type="protein sequence ID" value="KGR82744.1"/>
    <property type="molecule type" value="Genomic_DNA"/>
</dbReference>
<comment type="caution">
    <text evidence="1">The sequence shown here is derived from an EMBL/GenBank/DDBJ whole genome shotgun (WGS) entry which is preliminary data.</text>
</comment>
<protein>
    <submittedName>
        <fullName evidence="1">Uncharacterized protein</fullName>
    </submittedName>
</protein>
<keyword evidence="2" id="KW-1185">Reference proteome</keyword>
<proteinExistence type="predicted"/>
<gene>
    <name evidence="1" type="ORF">CD32_18005</name>
</gene>
<reference evidence="1 2" key="1">
    <citation type="submission" date="2014-02" db="EMBL/GenBank/DDBJ databases">
        <title>Draft genome sequence of Lysinibacillus odysseyi NBRC 100172.</title>
        <authorList>
            <person name="Zhang F."/>
            <person name="Wang G."/>
            <person name="Zhang L."/>
        </authorList>
    </citation>
    <scope>NUCLEOTIDE SEQUENCE [LARGE SCALE GENOMIC DNA]</scope>
    <source>
        <strain evidence="1 2">NBRC 100172</strain>
    </source>
</reference>